<name>A0ABN2QK74_9ACTN</name>
<dbReference type="Gene3D" id="3.40.50.720">
    <property type="entry name" value="NAD(P)-binding Rossmann-like Domain"/>
    <property type="match status" value="1"/>
</dbReference>
<sequence length="303" mass="31669">MPFHVIVGAGATALATARLLAEEGDRVRLVSRRGASAGHDLIEPVALDATDADALAALSRGAATVVNCAMPAYNTWPQAVPPLFRAILAAAERSQARYVMLGNLYGYGPVDGPVTEDLPLLATGPKGRVRAQMWQEAAAAHEAGRVRATEVRAGQFLGTGAVSSFTLTVAPNVLAGLLALTPAALDTATGYTAIEDAARALVAVARDEAAFGRAWHAPATNATVREAATVLAKVAGAPAPRLETLTDRDIALLTLTAPIWAEFEETAHMSHQPFLVDSSRIQQRFGLTPTPLDEVFGPLAAVR</sequence>
<keyword evidence="3" id="KW-1185">Reference proteome</keyword>
<feature type="domain" description="NAD-dependent epimerase/dehydratase" evidence="1">
    <location>
        <begin position="8"/>
        <end position="207"/>
    </location>
</feature>
<accession>A0ABN2QK74</accession>
<evidence type="ECO:0000313" key="2">
    <source>
        <dbReference type="EMBL" id="GAA1953959.1"/>
    </source>
</evidence>
<dbReference type="SUPFAM" id="SSF51735">
    <property type="entry name" value="NAD(P)-binding Rossmann-fold domains"/>
    <property type="match status" value="1"/>
</dbReference>
<organism evidence="2 3">
    <name type="scientific">Catenulispora subtropica</name>
    <dbReference type="NCBI Taxonomy" id="450798"/>
    <lineage>
        <taxon>Bacteria</taxon>
        <taxon>Bacillati</taxon>
        <taxon>Actinomycetota</taxon>
        <taxon>Actinomycetes</taxon>
        <taxon>Catenulisporales</taxon>
        <taxon>Catenulisporaceae</taxon>
        <taxon>Catenulispora</taxon>
    </lineage>
</organism>
<reference evidence="2 3" key="1">
    <citation type="journal article" date="2019" name="Int. J. Syst. Evol. Microbiol.">
        <title>The Global Catalogue of Microorganisms (GCM) 10K type strain sequencing project: providing services to taxonomists for standard genome sequencing and annotation.</title>
        <authorList>
            <consortium name="The Broad Institute Genomics Platform"/>
            <consortium name="The Broad Institute Genome Sequencing Center for Infectious Disease"/>
            <person name="Wu L."/>
            <person name="Ma J."/>
        </authorList>
    </citation>
    <scope>NUCLEOTIDE SEQUENCE [LARGE SCALE GENOMIC DNA]</scope>
    <source>
        <strain evidence="2 3">JCM 16013</strain>
    </source>
</reference>
<dbReference type="EMBL" id="BAAAQM010000002">
    <property type="protein sequence ID" value="GAA1953959.1"/>
    <property type="molecule type" value="Genomic_DNA"/>
</dbReference>
<dbReference type="InterPro" id="IPR001509">
    <property type="entry name" value="Epimerase_deHydtase"/>
</dbReference>
<dbReference type="Pfam" id="PF01370">
    <property type="entry name" value="Epimerase"/>
    <property type="match status" value="1"/>
</dbReference>
<dbReference type="Proteomes" id="UP001499854">
    <property type="component" value="Unassembled WGS sequence"/>
</dbReference>
<evidence type="ECO:0000259" key="1">
    <source>
        <dbReference type="Pfam" id="PF01370"/>
    </source>
</evidence>
<proteinExistence type="predicted"/>
<evidence type="ECO:0000313" key="3">
    <source>
        <dbReference type="Proteomes" id="UP001499854"/>
    </source>
</evidence>
<dbReference type="InterPro" id="IPR036291">
    <property type="entry name" value="NAD(P)-bd_dom_sf"/>
</dbReference>
<comment type="caution">
    <text evidence="2">The sequence shown here is derived from an EMBL/GenBank/DDBJ whole genome shotgun (WGS) entry which is preliminary data.</text>
</comment>
<dbReference type="RefSeq" id="WP_344655383.1">
    <property type="nucleotide sequence ID" value="NZ_BAAAQM010000002.1"/>
</dbReference>
<protein>
    <submittedName>
        <fullName evidence="2">NAD-dependent epimerase/dehydratase family protein</fullName>
    </submittedName>
</protein>
<gene>
    <name evidence="2" type="ORF">GCM10009838_06620</name>
</gene>